<gene>
    <name evidence="1" type="ORF">NUW54_g11130</name>
</gene>
<evidence type="ECO:0000313" key="1">
    <source>
        <dbReference type="EMBL" id="KAJ2979513.1"/>
    </source>
</evidence>
<evidence type="ECO:0000313" key="2">
    <source>
        <dbReference type="Proteomes" id="UP001144978"/>
    </source>
</evidence>
<dbReference type="EMBL" id="JANSHE010004236">
    <property type="protein sequence ID" value="KAJ2979513.1"/>
    <property type="molecule type" value="Genomic_DNA"/>
</dbReference>
<protein>
    <submittedName>
        <fullName evidence="1">Uncharacterized protein</fullName>
    </submittedName>
</protein>
<keyword evidence="2" id="KW-1185">Reference proteome</keyword>
<dbReference type="Proteomes" id="UP001144978">
    <property type="component" value="Unassembled WGS sequence"/>
</dbReference>
<reference evidence="1" key="1">
    <citation type="submission" date="2022-08" db="EMBL/GenBank/DDBJ databases">
        <title>Genome Sequence of Pycnoporus sanguineus.</title>
        <authorList>
            <person name="Buettner E."/>
        </authorList>
    </citation>
    <scope>NUCLEOTIDE SEQUENCE</scope>
    <source>
        <strain evidence="1">CG-C14</strain>
    </source>
</reference>
<accession>A0ACC1NKB6</accession>
<organism evidence="1 2">
    <name type="scientific">Trametes sanguinea</name>
    <dbReference type="NCBI Taxonomy" id="158606"/>
    <lineage>
        <taxon>Eukaryota</taxon>
        <taxon>Fungi</taxon>
        <taxon>Dikarya</taxon>
        <taxon>Basidiomycota</taxon>
        <taxon>Agaricomycotina</taxon>
        <taxon>Agaricomycetes</taxon>
        <taxon>Polyporales</taxon>
        <taxon>Polyporaceae</taxon>
        <taxon>Trametes</taxon>
    </lineage>
</organism>
<name>A0ACC1NKB6_9APHY</name>
<sequence length="106" mass="11395">MAARAPPAPPPPLHPLRTSTARCTTCRCTSTTEQPHAVHVPPPAPFPQQVFVPPIVHDPFHLHPAALRPPFHVPVIPPAPAPAPAPPRAPVAPPRRSRRAHARRAN</sequence>
<comment type="caution">
    <text evidence="1">The sequence shown here is derived from an EMBL/GenBank/DDBJ whole genome shotgun (WGS) entry which is preliminary data.</text>
</comment>
<proteinExistence type="predicted"/>